<dbReference type="AlphaFoldDB" id="A0A127P850"/>
<evidence type="ECO:0000313" key="3">
    <source>
        <dbReference type="Proteomes" id="UP000072421"/>
    </source>
</evidence>
<dbReference type="PATRIC" id="fig|158899.10.peg.1291"/>
<protein>
    <submittedName>
        <fullName evidence="2">Uncharacterized protein</fullName>
    </submittedName>
</protein>
<gene>
    <name evidence="2" type="ORF">CFter6_1280</name>
</gene>
<evidence type="ECO:0000256" key="1">
    <source>
        <dbReference type="SAM" id="MobiDB-lite"/>
    </source>
</evidence>
<accession>A0A127P850</accession>
<dbReference type="Proteomes" id="UP000072421">
    <property type="component" value="Chromosome"/>
</dbReference>
<name>A0A127P850_9BURK</name>
<dbReference type="OrthoDB" id="9804173at2"/>
<feature type="region of interest" description="Disordered" evidence="1">
    <location>
        <begin position="307"/>
        <end position="326"/>
    </location>
</feature>
<organism evidence="2">
    <name type="scientific">Collimonas fungivorans</name>
    <dbReference type="NCBI Taxonomy" id="158899"/>
    <lineage>
        <taxon>Bacteria</taxon>
        <taxon>Pseudomonadati</taxon>
        <taxon>Pseudomonadota</taxon>
        <taxon>Betaproteobacteria</taxon>
        <taxon>Burkholderiales</taxon>
        <taxon>Oxalobacteraceae</taxon>
        <taxon>Collimonas</taxon>
    </lineage>
</organism>
<dbReference type="RefSeq" id="WP_061539157.1">
    <property type="nucleotide sequence ID" value="NZ_CP013232.1"/>
</dbReference>
<sequence length="326" mass="36949">MGRKSQINFLQTIFPPFTNRNVELLVSKANEHIAQHLRQSKFYMIAARAQASFVNHRVDLKRATIYLEIQVGTEVVDAGVVHLAKCKELPDNCTVKVTDEAVLLGGTKKGTHVKVWLTPDSVYWQIARGSPYLEGFTRHDLVCNYDLLYVGIAKQQDSYQRLIKDPHHGRLKVLSEERSRKPGAHPSDETILFLFDIEPFMIQTITAEDDDHEFFQGAMPAKVVADAEKAFVSLLDPHYNVTKFQNYPKGKDGLYGEGLNNYGYVLNENFRFKTATELFKGFWSEAGFDNRQDSIFVEGDQVELHYGDATEEPPIPGVKCTNSDLT</sequence>
<evidence type="ECO:0000313" key="2">
    <source>
        <dbReference type="EMBL" id="AMO93992.1"/>
    </source>
</evidence>
<reference evidence="2 3" key="1">
    <citation type="submission" date="2015-11" db="EMBL/GenBank/DDBJ databases">
        <title>Exploring the genomic traits of fungus-feeding bacterial genus Collimonas.</title>
        <authorList>
            <person name="Song C."/>
            <person name="Schmidt R."/>
            <person name="de Jager V."/>
            <person name="Krzyzanowska D."/>
            <person name="Jongedijk E."/>
            <person name="Cankar K."/>
            <person name="Beekwilder J."/>
            <person name="van Veen A."/>
            <person name="de Boer W."/>
            <person name="van Veen J.A."/>
            <person name="Garbeva P."/>
        </authorList>
    </citation>
    <scope>NUCLEOTIDE SEQUENCE [LARGE SCALE GENOMIC DNA]</scope>
    <source>
        <strain evidence="2 3">Ter6</strain>
    </source>
</reference>
<dbReference type="EMBL" id="CP013232">
    <property type="protein sequence ID" value="AMO93992.1"/>
    <property type="molecule type" value="Genomic_DNA"/>
</dbReference>
<proteinExistence type="predicted"/>